<dbReference type="SMART" id="SM00316">
    <property type="entry name" value="S1"/>
    <property type="match status" value="5"/>
</dbReference>
<evidence type="ECO:0000259" key="6">
    <source>
        <dbReference type="PROSITE" id="PS50126"/>
    </source>
</evidence>
<dbReference type="Gene3D" id="1.25.40.10">
    <property type="entry name" value="Tetratricopeptide repeat domain"/>
    <property type="match status" value="1"/>
</dbReference>
<feature type="compositionally biased region" description="Basic and acidic residues" evidence="5">
    <location>
        <begin position="1107"/>
        <end position="1130"/>
    </location>
</feature>
<accession>A0A6P8XWK0</accession>
<dbReference type="InterPro" id="IPR003029">
    <property type="entry name" value="S1_domain"/>
</dbReference>
<evidence type="ECO:0000256" key="4">
    <source>
        <dbReference type="ARBA" id="ARBA00023242"/>
    </source>
</evidence>
<dbReference type="PROSITE" id="PS50126">
    <property type="entry name" value="S1"/>
    <property type="match status" value="3"/>
</dbReference>
<evidence type="ECO:0000256" key="1">
    <source>
        <dbReference type="ARBA" id="ARBA00004604"/>
    </source>
</evidence>
<proteinExistence type="predicted"/>
<gene>
    <name evidence="8" type="primary">LOC117576758</name>
</gene>
<keyword evidence="3" id="KW-0677">Repeat</keyword>
<comment type="subcellular location">
    <subcellularLocation>
        <location evidence="1">Nucleus</location>
        <location evidence="1">Nucleolus</location>
    </subcellularLocation>
</comment>
<feature type="region of interest" description="Disordered" evidence="5">
    <location>
        <begin position="1096"/>
        <end position="1137"/>
    </location>
</feature>
<dbReference type="SMART" id="SM00386">
    <property type="entry name" value="HAT"/>
    <property type="match status" value="4"/>
</dbReference>
<sequence>MASIEKSFPRGGIANLQTNNENITSNIVFGASQIKAKKVPKSKDSQLRDEDAEQDEQQLQAFSAEPLTLDTLQEQMLIMGIVTDTSATAVKIALPGRLAARALVADVSAAYGRVLQSFMEGDSSEYHELSQLFQPGRIVYGRAVKTTDGTYSNRVSLLLNLKPAEVNSNLKHNSIKKGFIFSGAIQEIQDHGYVIETGIEGLNAFVPNANITQQHLGQLIFLKVKQIQHNADQSTCQCEQLEQDNLKIKSKNETNLDYIMPGSIVKFKFTKQHKNGLEGNIMNEAFRAFVNEHHLAEPLHTSDDYEVNSEYEARVLYVMPLTKLVYLTLNLDIKKPIGEGDEETLIKGRIVEKARVLRHGTGGIILLLNQKYKGLISYTSLKSSFKGNYDQDAVLSKYTRKSKHTVRVLGYDAIEGLYYCSDDPNVLREKLYTLEDLHAGDIVSARIVKSESKIGGYAVKLGKVNGIIEQLHLAPNTQYELGQNLRCRVIDISLERKLCYLSNRSEYLSKGVKLLTSLDAAQTGKLFTGSVVKCEPNYVLVKFCSGIKGMLYKQHLAAGLIEHNFNEGQALKFRITGRNNEQVLLSLPEDKFQPGEICPSEVTNSLDSGLEIKITCLADEDKDDEDAIEEFVGLVPLHLLSDYVDLQIPQKRTYSVGKQIEVACVLQNIFSYRDVAYFSENLTKEWQTVQVGDILRSQVKNINNEVVDLLLPVRNYNKLVKIHIKMLCLNTVRGVPVVLQPDQLLYVKIISKELETKTLTVSAKLTDVWTGQLSDTAQMVENYLKEVAEIKNKLKRMTAPIAKFNVGDSINVCFQGLDQSTNDWVYNAVGTRNISAVMPASVAGTVTAPALGTIEQAVILWIDYTNDLLLVSNKTWDIQHVINSNELPLNLVAKAGMRAKVLLRLDSIVLCTLKKGGKNPLVFCPVRLHPNDVQESASANLRQGDFFNLAFIHDKLPIAVPETVWKLWKSVKRAANMEEVPVKSKKIKVESNAKKELEVNGKPIKLEKKKQQQEVNGKKTKPTVENGKKTNGQLFFEDKEPSKKDTNKSNAADEAISKARLPGVSSFWDADLGALNGKPQEVASSDEDDDDVAAANEANSSKKRRLNAKEKAKAEVKEEQRLREIEDRNADPNQRPETIDQFERLVLAEPNSSKSWIQYMSFLLSNTEIDKAREIARRAIKTITFRETKELRNMWTALLNLELSYNSSNFDDVLKEALSHNDPLETYLNVVEVLKSHNLKERLINTLNLVMRKFRTELQVWRVAADTYFWLNMADRVQPTLQRALGVLPKNEHITCIVAFAKIYADHGDNAMAQTLLDDIVTSYPKRIDIWNLYVDLLVKCSLIDSARNVLERAVLQKLPPNKMLVIYKKYLEFEQKHGTEANASRVKKLAEEYVKSQNKTPQ</sequence>
<reference evidence="8" key="1">
    <citation type="submission" date="2025-08" db="UniProtKB">
        <authorList>
            <consortium name="RefSeq"/>
        </authorList>
    </citation>
    <scope>IDENTIFICATION</scope>
    <source>
        <strain evidence="8">15112-1751.03</strain>
        <tissue evidence="8">Whole Adult</tissue>
    </source>
</reference>
<keyword evidence="4" id="KW-0539">Nucleus</keyword>
<dbReference type="Gene3D" id="2.40.50.140">
    <property type="entry name" value="Nucleic acid-binding proteins"/>
    <property type="match status" value="2"/>
</dbReference>
<dbReference type="SUPFAM" id="SSF48452">
    <property type="entry name" value="TPR-like"/>
    <property type="match status" value="1"/>
</dbReference>
<dbReference type="Pfam" id="PF23231">
    <property type="entry name" value="HAT_Syf1_CNRKL1_C"/>
    <property type="match status" value="1"/>
</dbReference>
<dbReference type="CTD" id="42899"/>
<dbReference type="OrthoDB" id="412781at2759"/>
<dbReference type="GO" id="GO:0006364">
    <property type="term" value="P:rRNA processing"/>
    <property type="evidence" value="ECO:0007669"/>
    <property type="project" value="UniProtKB-KW"/>
</dbReference>
<dbReference type="InterPro" id="IPR003107">
    <property type="entry name" value="HAT"/>
</dbReference>
<dbReference type="GO" id="GO:0003723">
    <property type="term" value="F:RNA binding"/>
    <property type="evidence" value="ECO:0007669"/>
    <property type="project" value="TreeGrafter"/>
</dbReference>
<feature type="domain" description="S1 motif" evidence="6">
    <location>
        <begin position="524"/>
        <end position="588"/>
    </location>
</feature>
<organism evidence="7 8">
    <name type="scientific">Drosophila albomicans</name>
    <name type="common">Fruit fly</name>
    <dbReference type="NCBI Taxonomy" id="7291"/>
    <lineage>
        <taxon>Eukaryota</taxon>
        <taxon>Metazoa</taxon>
        <taxon>Ecdysozoa</taxon>
        <taxon>Arthropoda</taxon>
        <taxon>Hexapoda</taxon>
        <taxon>Insecta</taxon>
        <taxon>Pterygota</taxon>
        <taxon>Neoptera</taxon>
        <taxon>Endopterygota</taxon>
        <taxon>Diptera</taxon>
        <taxon>Brachycera</taxon>
        <taxon>Muscomorpha</taxon>
        <taxon>Ephydroidea</taxon>
        <taxon>Drosophilidae</taxon>
        <taxon>Drosophila</taxon>
    </lineage>
</organism>
<dbReference type="GO" id="GO:0032040">
    <property type="term" value="C:small-subunit processome"/>
    <property type="evidence" value="ECO:0007669"/>
    <property type="project" value="TreeGrafter"/>
</dbReference>
<feature type="compositionally biased region" description="Basic and acidic residues" evidence="5">
    <location>
        <begin position="1003"/>
        <end position="1012"/>
    </location>
</feature>
<protein>
    <submittedName>
        <fullName evidence="8">Uncharacterized protein LOC117576758</fullName>
    </submittedName>
</protein>
<evidence type="ECO:0000313" key="7">
    <source>
        <dbReference type="Proteomes" id="UP000515160"/>
    </source>
</evidence>
<dbReference type="PANTHER" id="PTHR23270">
    <property type="entry name" value="PROGRAMMED CELL DEATH PROTEIN 11 PRE-RRNA PROCESSING PROTEIN RRP5"/>
    <property type="match status" value="1"/>
</dbReference>
<feature type="domain" description="S1 motif" evidence="6">
    <location>
        <begin position="178"/>
        <end position="251"/>
    </location>
</feature>
<evidence type="ECO:0000256" key="3">
    <source>
        <dbReference type="ARBA" id="ARBA00022737"/>
    </source>
</evidence>
<dbReference type="GeneID" id="117576758"/>
<dbReference type="InterPro" id="IPR055430">
    <property type="entry name" value="HAT_Syf1_CNRKL1_C"/>
</dbReference>
<feature type="domain" description="S1 motif" evidence="6">
    <location>
        <begin position="440"/>
        <end position="504"/>
    </location>
</feature>
<evidence type="ECO:0000313" key="8">
    <source>
        <dbReference type="RefSeq" id="XP_034117694.1"/>
    </source>
</evidence>
<feature type="region of interest" description="Disordered" evidence="5">
    <location>
        <begin position="1003"/>
        <end position="1054"/>
    </location>
</feature>
<evidence type="ECO:0000256" key="5">
    <source>
        <dbReference type="SAM" id="MobiDB-lite"/>
    </source>
</evidence>
<feature type="compositionally biased region" description="Basic and acidic residues" evidence="5">
    <location>
        <begin position="1036"/>
        <end position="1047"/>
    </location>
</feature>
<dbReference type="SUPFAM" id="SSF50249">
    <property type="entry name" value="Nucleic acid-binding proteins"/>
    <property type="match status" value="3"/>
</dbReference>
<keyword evidence="7" id="KW-1185">Reference proteome</keyword>
<dbReference type="Proteomes" id="UP000515160">
    <property type="component" value="Chromosome 2R"/>
</dbReference>
<dbReference type="InterPro" id="IPR045209">
    <property type="entry name" value="Rrp5"/>
</dbReference>
<dbReference type="InterPro" id="IPR012340">
    <property type="entry name" value="NA-bd_OB-fold"/>
</dbReference>
<name>A0A6P8XWK0_DROAB</name>
<evidence type="ECO:0000256" key="2">
    <source>
        <dbReference type="ARBA" id="ARBA00022552"/>
    </source>
</evidence>
<dbReference type="InterPro" id="IPR011990">
    <property type="entry name" value="TPR-like_helical_dom_sf"/>
</dbReference>
<keyword evidence="2" id="KW-0698">rRNA processing</keyword>
<dbReference type="PANTHER" id="PTHR23270:SF10">
    <property type="entry name" value="PROTEIN RRP5 HOMOLOG"/>
    <property type="match status" value="1"/>
</dbReference>
<dbReference type="RefSeq" id="XP_034117694.1">
    <property type="nucleotide sequence ID" value="XM_034261803.2"/>
</dbReference>